<dbReference type="InterPro" id="IPR027417">
    <property type="entry name" value="P-loop_NTPase"/>
</dbReference>
<dbReference type="Pfam" id="PF05157">
    <property type="entry name" value="MshEN"/>
    <property type="match status" value="1"/>
</dbReference>
<gene>
    <name evidence="5" type="ORF">BRCON_1167</name>
</gene>
<keyword evidence="2" id="KW-0547">Nucleotide-binding</keyword>
<dbReference type="PANTHER" id="PTHR30258:SF2">
    <property type="entry name" value="COMG OPERON PROTEIN 1"/>
    <property type="match status" value="1"/>
</dbReference>
<dbReference type="Pfam" id="PF00437">
    <property type="entry name" value="T2SSE"/>
    <property type="match status" value="1"/>
</dbReference>
<dbReference type="PANTHER" id="PTHR30258">
    <property type="entry name" value="TYPE II SECRETION SYSTEM PROTEIN GSPE-RELATED"/>
    <property type="match status" value="1"/>
</dbReference>
<dbReference type="Gene3D" id="3.30.300.160">
    <property type="entry name" value="Type II secretion system, protein E, N-terminal domain"/>
    <property type="match status" value="1"/>
</dbReference>
<dbReference type="PROSITE" id="PS00662">
    <property type="entry name" value="T2SP_E"/>
    <property type="match status" value="1"/>
</dbReference>
<protein>
    <submittedName>
        <fullName evidence="5">Type IV fimbrial assembly, ATPase PilB</fullName>
    </submittedName>
</protein>
<organism evidence="5 6">
    <name type="scientific">Sumerlaea chitinivorans</name>
    <dbReference type="NCBI Taxonomy" id="2250252"/>
    <lineage>
        <taxon>Bacteria</taxon>
        <taxon>Candidatus Sumerlaeota</taxon>
        <taxon>Candidatus Sumerlaeia</taxon>
        <taxon>Candidatus Sumerlaeales</taxon>
        <taxon>Candidatus Sumerlaeaceae</taxon>
        <taxon>Candidatus Sumerlaea</taxon>
    </lineage>
</organism>
<dbReference type="FunFam" id="3.40.50.300:FF:000398">
    <property type="entry name" value="Type IV pilus assembly ATPase PilB"/>
    <property type="match status" value="1"/>
</dbReference>
<comment type="similarity">
    <text evidence="1">Belongs to the GSP E family.</text>
</comment>
<accession>A0A2Z4Y474</accession>
<dbReference type="CDD" id="cd01129">
    <property type="entry name" value="PulE-GspE-like"/>
    <property type="match status" value="1"/>
</dbReference>
<sequence length="592" mass="66106">MAVRKPTPEERRYFEKTAARKAAGPSSGKTLAWVLEEAGLISQDMIKDLIPEEESAQTLRHALVSQGLVRDDDILDALAANLGLEKVNLRELKPTPDLINQIEAKHAIKYRVFPVRYDDENLWVALIDPLNIQITDDLERIYRKKIIPVVASEDDINRFIKHYYEGSDITELYASAADEAIQAESKSTEEELYANIDLTGTPELDEPPVVKYVDLIFKQAVHDRASDIHIEPTKTGMTIRFRIDGVLHEVPAPPKKWQNSIISRLKVLAGMDLAEKRIPLDGRIKLTFGDKKLDLRVSSMPTIFGESIVMRILDQASVLMGLEDVGFLPDSVRLFKELIRSPNGVILLTGPTGSGKTTTLYSALATINNPETKIVTIEDPVEYMLDGINQVQVNKEVGLDFAAGLRAILRQSPDVIMVGEMRDLEPAEIGIRAALTGHLVFSTLHTNDAPSAATRLIDMGIKPFLVASSIQAVVAQRLVRKICANCKIEYKPKPEEIAAAGYNPEEYADRVFYKGKGCDRCNNSGYRGRTAIHEIFVNDPELRQMIIRVESATKLKKAAVRKGMRTLRMDGWEKVLLGQTTIQEVMRVTVDE</sequence>
<dbReference type="AlphaFoldDB" id="A0A2Z4Y474"/>
<dbReference type="InterPro" id="IPR007831">
    <property type="entry name" value="T2SS_GspE_N"/>
</dbReference>
<evidence type="ECO:0000256" key="2">
    <source>
        <dbReference type="ARBA" id="ARBA00022741"/>
    </source>
</evidence>
<reference evidence="5 6" key="1">
    <citation type="submission" date="2018-05" db="EMBL/GenBank/DDBJ databases">
        <title>A metagenomic window into the 2 km-deep terrestrial subsurface aquifer revealed taxonomically and functionally diverse microbial community comprising novel uncultured bacterial lineages.</title>
        <authorList>
            <person name="Kadnikov V.V."/>
            <person name="Mardanov A.V."/>
            <person name="Beletsky A.V."/>
            <person name="Banks D."/>
            <person name="Pimenov N.V."/>
            <person name="Frank Y.A."/>
            <person name="Karnachuk O.V."/>
            <person name="Ravin N.V."/>
        </authorList>
    </citation>
    <scope>NUCLEOTIDE SEQUENCE [LARGE SCALE GENOMIC DNA]</scope>
    <source>
        <strain evidence="5">BY</strain>
    </source>
</reference>
<evidence type="ECO:0000259" key="4">
    <source>
        <dbReference type="PROSITE" id="PS00662"/>
    </source>
</evidence>
<dbReference type="GO" id="GO:0005524">
    <property type="term" value="F:ATP binding"/>
    <property type="evidence" value="ECO:0007669"/>
    <property type="project" value="UniProtKB-KW"/>
</dbReference>
<feature type="domain" description="Bacterial type II secretion system protein E" evidence="4">
    <location>
        <begin position="409"/>
        <end position="423"/>
    </location>
</feature>
<dbReference type="SUPFAM" id="SSF160246">
    <property type="entry name" value="EspE N-terminal domain-like"/>
    <property type="match status" value="1"/>
</dbReference>
<dbReference type="SMART" id="SM00382">
    <property type="entry name" value="AAA"/>
    <property type="match status" value="1"/>
</dbReference>
<dbReference type="EMBL" id="CP030759">
    <property type="protein sequence ID" value="AXA35944.1"/>
    <property type="molecule type" value="Genomic_DNA"/>
</dbReference>
<dbReference type="Proteomes" id="UP000262583">
    <property type="component" value="Chromosome"/>
</dbReference>
<dbReference type="InterPro" id="IPR037257">
    <property type="entry name" value="T2SS_E_N_sf"/>
</dbReference>
<evidence type="ECO:0000313" key="6">
    <source>
        <dbReference type="Proteomes" id="UP000262583"/>
    </source>
</evidence>
<dbReference type="Gene3D" id="3.40.50.300">
    <property type="entry name" value="P-loop containing nucleotide triphosphate hydrolases"/>
    <property type="match status" value="1"/>
</dbReference>
<keyword evidence="3" id="KW-0067">ATP-binding</keyword>
<dbReference type="FunFam" id="3.30.450.90:FF:000001">
    <property type="entry name" value="Type II secretion system ATPase GspE"/>
    <property type="match status" value="1"/>
</dbReference>
<dbReference type="KEGG" id="schv:BRCON_1167"/>
<dbReference type="GO" id="GO:0016887">
    <property type="term" value="F:ATP hydrolysis activity"/>
    <property type="evidence" value="ECO:0007669"/>
    <property type="project" value="TreeGrafter"/>
</dbReference>
<dbReference type="InterPro" id="IPR003593">
    <property type="entry name" value="AAA+_ATPase"/>
</dbReference>
<dbReference type="InterPro" id="IPR001482">
    <property type="entry name" value="T2SS/T4SS_dom"/>
</dbReference>
<name>A0A2Z4Y474_SUMC1</name>
<evidence type="ECO:0000256" key="3">
    <source>
        <dbReference type="ARBA" id="ARBA00022840"/>
    </source>
</evidence>
<evidence type="ECO:0000256" key="1">
    <source>
        <dbReference type="ARBA" id="ARBA00006611"/>
    </source>
</evidence>
<proteinExistence type="inferred from homology"/>
<dbReference type="Gene3D" id="3.30.450.90">
    <property type="match status" value="1"/>
</dbReference>
<evidence type="ECO:0000313" key="5">
    <source>
        <dbReference type="EMBL" id="AXA35944.1"/>
    </source>
</evidence>
<dbReference type="GO" id="GO:0005886">
    <property type="term" value="C:plasma membrane"/>
    <property type="evidence" value="ECO:0007669"/>
    <property type="project" value="TreeGrafter"/>
</dbReference>
<dbReference type="SUPFAM" id="SSF52540">
    <property type="entry name" value="P-loop containing nucleoside triphosphate hydrolases"/>
    <property type="match status" value="1"/>
</dbReference>